<dbReference type="CDD" id="cd17324">
    <property type="entry name" value="MFS_NepI_like"/>
    <property type="match status" value="1"/>
</dbReference>
<keyword evidence="9" id="KW-1185">Reference proteome</keyword>
<feature type="transmembrane region" description="Helical" evidence="6">
    <location>
        <begin position="244"/>
        <end position="264"/>
    </location>
</feature>
<comment type="caution">
    <text evidence="8">The sequence shown here is derived from an EMBL/GenBank/DDBJ whole genome shotgun (WGS) entry which is preliminary data.</text>
</comment>
<comment type="subcellular location">
    <subcellularLocation>
        <location evidence="1">Cell membrane</location>
        <topology evidence="1">Multi-pass membrane protein</topology>
    </subcellularLocation>
</comment>
<feature type="transmembrane region" description="Helical" evidence="6">
    <location>
        <begin position="167"/>
        <end position="190"/>
    </location>
</feature>
<feature type="transmembrane region" description="Helical" evidence="6">
    <location>
        <begin position="276"/>
        <end position="295"/>
    </location>
</feature>
<dbReference type="InterPro" id="IPR011701">
    <property type="entry name" value="MFS"/>
</dbReference>
<dbReference type="PROSITE" id="PS50850">
    <property type="entry name" value="MFS"/>
    <property type="match status" value="1"/>
</dbReference>
<feature type="transmembrane region" description="Helical" evidence="6">
    <location>
        <begin position="51"/>
        <end position="72"/>
    </location>
</feature>
<keyword evidence="5 6" id="KW-0472">Membrane</keyword>
<dbReference type="InterPro" id="IPR020846">
    <property type="entry name" value="MFS_dom"/>
</dbReference>
<dbReference type="GO" id="GO:0022857">
    <property type="term" value="F:transmembrane transporter activity"/>
    <property type="evidence" value="ECO:0007669"/>
    <property type="project" value="InterPro"/>
</dbReference>
<sequence>MRKGVTVRSVRVALLALALGAFALGTGEFTVMGLLPEVAGDLQVSIPEAGHLVSAYAIGVVVGAPLLIAAATRLPRRRALIVMIGLYGVAHLLSAVAPGYHLVMLGRFLSGLPHGAYFGIAAIVAGSLAPPDRRARAMALMFAGLTVANIVGVPLSTLLGQLVGWRWTFAAVGVIGLVAAVAIRFVVPDVRPEGGRPRLADELRALTRRPVWLTLLIAVLGGATLFASYSYVAPMLTDVAGYPAAAITLLLAMFGVGMTVGNAIGARLADTDPMRAIRGVLAADAVVALALVPAMHHPVSAAIVLFLFAVTTFSLIPSAQLRIIDGAEGAPHMAAGSMHAAFNMANALGAWLGGVAIALGFGLTSPNVVAALLALAGLGVATISAMVEKRGAQREPVAA</sequence>
<keyword evidence="2" id="KW-1003">Cell membrane</keyword>
<dbReference type="InterPro" id="IPR050189">
    <property type="entry name" value="MFS_Efflux_Transporters"/>
</dbReference>
<reference evidence="8" key="1">
    <citation type="journal article" date="2014" name="Int. J. Syst. Evol. Microbiol.">
        <title>Complete genome sequence of Corynebacterium casei LMG S-19264T (=DSM 44701T), isolated from a smear-ripened cheese.</title>
        <authorList>
            <consortium name="US DOE Joint Genome Institute (JGI-PGF)"/>
            <person name="Walter F."/>
            <person name="Albersmeier A."/>
            <person name="Kalinowski J."/>
            <person name="Ruckert C."/>
        </authorList>
    </citation>
    <scope>NUCLEOTIDE SEQUENCE</scope>
    <source>
        <strain evidence="8">VKM Ac-1069</strain>
    </source>
</reference>
<feature type="transmembrane region" description="Helical" evidence="6">
    <location>
        <begin position="340"/>
        <end position="362"/>
    </location>
</feature>
<dbReference type="EMBL" id="BSFQ01000058">
    <property type="protein sequence ID" value="GLL15889.1"/>
    <property type="molecule type" value="Genomic_DNA"/>
</dbReference>
<dbReference type="PANTHER" id="PTHR43124:SF3">
    <property type="entry name" value="CHLORAMPHENICOL EFFLUX PUMP RV0191"/>
    <property type="match status" value="1"/>
</dbReference>
<keyword evidence="4 6" id="KW-1133">Transmembrane helix</keyword>
<feature type="transmembrane region" description="Helical" evidence="6">
    <location>
        <begin position="368"/>
        <end position="387"/>
    </location>
</feature>
<evidence type="ECO:0000256" key="3">
    <source>
        <dbReference type="ARBA" id="ARBA00022692"/>
    </source>
</evidence>
<evidence type="ECO:0000256" key="2">
    <source>
        <dbReference type="ARBA" id="ARBA00022475"/>
    </source>
</evidence>
<dbReference type="SUPFAM" id="SSF103473">
    <property type="entry name" value="MFS general substrate transporter"/>
    <property type="match status" value="1"/>
</dbReference>
<dbReference type="Pfam" id="PF07690">
    <property type="entry name" value="MFS_1"/>
    <property type="match status" value="1"/>
</dbReference>
<evidence type="ECO:0000313" key="9">
    <source>
        <dbReference type="Proteomes" id="UP001143463"/>
    </source>
</evidence>
<dbReference type="PANTHER" id="PTHR43124">
    <property type="entry name" value="PURINE EFFLUX PUMP PBUE"/>
    <property type="match status" value="1"/>
</dbReference>
<protein>
    <submittedName>
        <fullName evidence="8">MFS transporter</fullName>
    </submittedName>
</protein>
<feature type="transmembrane region" description="Helical" evidence="6">
    <location>
        <begin position="112"/>
        <end position="130"/>
    </location>
</feature>
<evidence type="ECO:0000256" key="6">
    <source>
        <dbReference type="SAM" id="Phobius"/>
    </source>
</evidence>
<gene>
    <name evidence="8" type="ORF">GCM10017577_70430</name>
</gene>
<evidence type="ECO:0000256" key="1">
    <source>
        <dbReference type="ARBA" id="ARBA00004651"/>
    </source>
</evidence>
<name>A0A9W6P113_9PSEU</name>
<evidence type="ECO:0000313" key="8">
    <source>
        <dbReference type="EMBL" id="GLL15889.1"/>
    </source>
</evidence>
<dbReference type="Gene3D" id="1.20.1250.20">
    <property type="entry name" value="MFS general substrate transporter like domains"/>
    <property type="match status" value="1"/>
</dbReference>
<feature type="transmembrane region" description="Helical" evidence="6">
    <location>
        <begin position="137"/>
        <end position="155"/>
    </location>
</feature>
<feature type="transmembrane region" description="Helical" evidence="6">
    <location>
        <begin position="79"/>
        <end position="100"/>
    </location>
</feature>
<dbReference type="AlphaFoldDB" id="A0A9W6P113"/>
<evidence type="ECO:0000256" key="5">
    <source>
        <dbReference type="ARBA" id="ARBA00023136"/>
    </source>
</evidence>
<proteinExistence type="predicted"/>
<dbReference type="Proteomes" id="UP001143463">
    <property type="component" value="Unassembled WGS sequence"/>
</dbReference>
<evidence type="ECO:0000256" key="4">
    <source>
        <dbReference type="ARBA" id="ARBA00022989"/>
    </source>
</evidence>
<feature type="transmembrane region" description="Helical" evidence="6">
    <location>
        <begin position="211"/>
        <end position="232"/>
    </location>
</feature>
<feature type="domain" description="Major facilitator superfamily (MFS) profile" evidence="7">
    <location>
        <begin position="13"/>
        <end position="391"/>
    </location>
</feature>
<dbReference type="GO" id="GO:0005886">
    <property type="term" value="C:plasma membrane"/>
    <property type="evidence" value="ECO:0007669"/>
    <property type="project" value="UniProtKB-SubCell"/>
</dbReference>
<evidence type="ECO:0000259" key="7">
    <source>
        <dbReference type="PROSITE" id="PS50850"/>
    </source>
</evidence>
<dbReference type="InterPro" id="IPR036259">
    <property type="entry name" value="MFS_trans_sf"/>
</dbReference>
<organism evidence="8 9">
    <name type="scientific">Pseudonocardia halophobica</name>
    <dbReference type="NCBI Taxonomy" id="29401"/>
    <lineage>
        <taxon>Bacteria</taxon>
        <taxon>Bacillati</taxon>
        <taxon>Actinomycetota</taxon>
        <taxon>Actinomycetes</taxon>
        <taxon>Pseudonocardiales</taxon>
        <taxon>Pseudonocardiaceae</taxon>
        <taxon>Pseudonocardia</taxon>
    </lineage>
</organism>
<keyword evidence="3 6" id="KW-0812">Transmembrane</keyword>
<reference evidence="8" key="2">
    <citation type="submission" date="2023-01" db="EMBL/GenBank/DDBJ databases">
        <authorList>
            <person name="Sun Q."/>
            <person name="Evtushenko L."/>
        </authorList>
    </citation>
    <scope>NUCLEOTIDE SEQUENCE</scope>
    <source>
        <strain evidence="8">VKM Ac-1069</strain>
    </source>
</reference>
<accession>A0A9W6P113</accession>
<feature type="transmembrane region" description="Helical" evidence="6">
    <location>
        <begin position="301"/>
        <end position="319"/>
    </location>
</feature>